<keyword evidence="2" id="KW-0217">Developmental protein</keyword>
<accession>A0A9N7REB7</accession>
<keyword evidence="5" id="KW-0287">Flowering</keyword>
<protein>
    <submittedName>
        <fullName evidence="8">Protein FLX-like 4</fullName>
    </submittedName>
</protein>
<dbReference type="EMBL" id="CACSLK010027624">
    <property type="protein sequence ID" value="CAA0826892.1"/>
    <property type="molecule type" value="Genomic_DNA"/>
</dbReference>
<dbReference type="PANTHER" id="PTHR33405">
    <property type="entry name" value="PROTEIN FLX-LIKE 2"/>
    <property type="match status" value="1"/>
</dbReference>
<dbReference type="AlphaFoldDB" id="A0A9N7REB7"/>
<gene>
    <name evidence="8" type="ORF">SHERM_02085</name>
</gene>
<organism evidence="8 9">
    <name type="scientific">Striga hermonthica</name>
    <name type="common">Purple witchweed</name>
    <name type="synonym">Buchnera hermonthica</name>
    <dbReference type="NCBI Taxonomy" id="68872"/>
    <lineage>
        <taxon>Eukaryota</taxon>
        <taxon>Viridiplantae</taxon>
        <taxon>Streptophyta</taxon>
        <taxon>Embryophyta</taxon>
        <taxon>Tracheophyta</taxon>
        <taxon>Spermatophyta</taxon>
        <taxon>Magnoliopsida</taxon>
        <taxon>eudicotyledons</taxon>
        <taxon>Gunneridae</taxon>
        <taxon>Pentapetalae</taxon>
        <taxon>asterids</taxon>
        <taxon>lamiids</taxon>
        <taxon>Lamiales</taxon>
        <taxon>Orobanchaceae</taxon>
        <taxon>Buchnereae</taxon>
        <taxon>Striga</taxon>
    </lineage>
</organism>
<feature type="region of interest" description="Disordered" evidence="7">
    <location>
        <begin position="1"/>
        <end position="23"/>
    </location>
</feature>
<evidence type="ECO:0000313" key="9">
    <source>
        <dbReference type="Proteomes" id="UP001153555"/>
    </source>
</evidence>
<evidence type="ECO:0000256" key="4">
    <source>
        <dbReference type="ARBA" id="ARBA00023054"/>
    </source>
</evidence>
<evidence type="ECO:0000256" key="7">
    <source>
        <dbReference type="SAM" id="MobiDB-lite"/>
    </source>
</evidence>
<proteinExistence type="inferred from homology"/>
<name>A0A9N7REB7_STRHE</name>
<evidence type="ECO:0000256" key="5">
    <source>
        <dbReference type="ARBA" id="ARBA00023089"/>
    </source>
</evidence>
<dbReference type="GO" id="GO:0030154">
    <property type="term" value="P:cell differentiation"/>
    <property type="evidence" value="ECO:0007669"/>
    <property type="project" value="UniProtKB-KW"/>
</dbReference>
<evidence type="ECO:0000256" key="6">
    <source>
        <dbReference type="SAM" id="Coils"/>
    </source>
</evidence>
<keyword evidence="3" id="KW-0221">Differentiation</keyword>
<dbReference type="Proteomes" id="UP001153555">
    <property type="component" value="Unassembled WGS sequence"/>
</dbReference>
<keyword evidence="9" id="KW-1185">Reference proteome</keyword>
<dbReference type="PANTHER" id="PTHR33405:SF18">
    <property type="entry name" value="PROTEIN FLX-LIKE 4"/>
    <property type="match status" value="1"/>
</dbReference>
<evidence type="ECO:0000313" key="8">
    <source>
        <dbReference type="EMBL" id="CAA0826892.1"/>
    </source>
</evidence>
<reference evidence="8" key="1">
    <citation type="submission" date="2019-12" db="EMBL/GenBank/DDBJ databases">
        <authorList>
            <person name="Scholes J."/>
        </authorList>
    </citation>
    <scope>NUCLEOTIDE SEQUENCE</scope>
</reference>
<dbReference type="GO" id="GO:0009908">
    <property type="term" value="P:flower development"/>
    <property type="evidence" value="ECO:0007669"/>
    <property type="project" value="UniProtKB-KW"/>
</dbReference>
<feature type="compositionally biased region" description="Basic and acidic residues" evidence="7">
    <location>
        <begin position="1"/>
        <end position="16"/>
    </location>
</feature>
<comment type="similarity">
    <text evidence="1">Belongs to the FLX family.</text>
</comment>
<keyword evidence="4 6" id="KW-0175">Coiled coil</keyword>
<feature type="coiled-coil region" evidence="6">
    <location>
        <begin position="33"/>
        <end position="210"/>
    </location>
</feature>
<dbReference type="InterPro" id="IPR040353">
    <property type="entry name" value="FLX/FLX-like"/>
</dbReference>
<sequence length="297" mass="33590">MDSRRNIPPAYDERLRRGPLPPPHRLREQIPLAVVLEEKLASQAAEIERLARDNRTLASSHLALRQDLVAAKREAGKFRENIRSIQNEGDIEIQILLDKIAKLEDDIRSGENLKKELEVAQDEERDLRTEKLELIARIQQANIELENARANVDKLPEMNAQLEGLRKEHKRLCKRFEYEKDLNTKKVEEMKILEKDLIAIVEEVERLRVELINAKTRAIVPIQQTLYINSDNSYPPTFHGKSSCPDNFGGPHHQTINGPTMEGTNPYAAVGGFVVGPQIINGPVVGDSSVNPAWGNV</sequence>
<evidence type="ECO:0000256" key="1">
    <source>
        <dbReference type="ARBA" id="ARBA00005405"/>
    </source>
</evidence>
<dbReference type="OrthoDB" id="1899348at2759"/>
<comment type="caution">
    <text evidence="8">The sequence shown here is derived from an EMBL/GenBank/DDBJ whole genome shotgun (WGS) entry which is preliminary data.</text>
</comment>
<evidence type="ECO:0000256" key="3">
    <source>
        <dbReference type="ARBA" id="ARBA00022782"/>
    </source>
</evidence>
<evidence type="ECO:0000256" key="2">
    <source>
        <dbReference type="ARBA" id="ARBA00022473"/>
    </source>
</evidence>